<organism evidence="2 3">
    <name type="scientific">Panicum virgatum</name>
    <name type="common">Blackwell switchgrass</name>
    <dbReference type="NCBI Taxonomy" id="38727"/>
    <lineage>
        <taxon>Eukaryota</taxon>
        <taxon>Viridiplantae</taxon>
        <taxon>Streptophyta</taxon>
        <taxon>Embryophyta</taxon>
        <taxon>Tracheophyta</taxon>
        <taxon>Spermatophyta</taxon>
        <taxon>Magnoliopsida</taxon>
        <taxon>Liliopsida</taxon>
        <taxon>Poales</taxon>
        <taxon>Poaceae</taxon>
        <taxon>PACMAD clade</taxon>
        <taxon>Panicoideae</taxon>
        <taxon>Panicodae</taxon>
        <taxon>Paniceae</taxon>
        <taxon>Panicinae</taxon>
        <taxon>Panicum</taxon>
        <taxon>Panicum sect. Hiantes</taxon>
    </lineage>
</organism>
<protein>
    <submittedName>
        <fullName evidence="2">Uncharacterized protein</fullName>
    </submittedName>
</protein>
<feature type="compositionally biased region" description="Low complexity" evidence="1">
    <location>
        <begin position="69"/>
        <end position="78"/>
    </location>
</feature>
<dbReference type="Proteomes" id="UP000823388">
    <property type="component" value="Chromosome 2K"/>
</dbReference>
<dbReference type="AlphaFoldDB" id="A0A8T0W9Z6"/>
<evidence type="ECO:0000313" key="3">
    <source>
        <dbReference type="Proteomes" id="UP000823388"/>
    </source>
</evidence>
<gene>
    <name evidence="2" type="ORF">PVAP13_2KG065532</name>
</gene>
<evidence type="ECO:0000256" key="1">
    <source>
        <dbReference type="SAM" id="MobiDB-lite"/>
    </source>
</evidence>
<dbReference type="EMBL" id="CM029039">
    <property type="protein sequence ID" value="KAG2640039.1"/>
    <property type="molecule type" value="Genomic_DNA"/>
</dbReference>
<evidence type="ECO:0000313" key="2">
    <source>
        <dbReference type="EMBL" id="KAG2640039.1"/>
    </source>
</evidence>
<feature type="region of interest" description="Disordered" evidence="1">
    <location>
        <begin position="56"/>
        <end position="150"/>
    </location>
</feature>
<feature type="compositionally biased region" description="Basic residues" evidence="1">
    <location>
        <begin position="79"/>
        <end position="88"/>
    </location>
</feature>
<proteinExistence type="predicted"/>
<name>A0A8T0W9Z6_PANVG</name>
<comment type="caution">
    <text evidence="2">The sequence shown here is derived from an EMBL/GenBank/DDBJ whole genome shotgun (WGS) entry which is preliminary data.</text>
</comment>
<feature type="compositionally biased region" description="Low complexity" evidence="1">
    <location>
        <begin position="98"/>
        <end position="119"/>
    </location>
</feature>
<keyword evidence="3" id="KW-1185">Reference proteome</keyword>
<reference evidence="2" key="1">
    <citation type="submission" date="2020-05" db="EMBL/GenBank/DDBJ databases">
        <title>WGS assembly of Panicum virgatum.</title>
        <authorList>
            <person name="Lovell J.T."/>
            <person name="Jenkins J."/>
            <person name="Shu S."/>
            <person name="Juenger T.E."/>
            <person name="Schmutz J."/>
        </authorList>
    </citation>
    <scope>NUCLEOTIDE SEQUENCE</scope>
    <source>
        <strain evidence="2">AP13</strain>
    </source>
</reference>
<sequence length="150" mass="16222">MWVGILWKWDGNGIFPVRPSPLPIRMTASPSPLPRLPVRRRTPHLPAWPLAPGLGLSAHPFSSRPRPPASSGSGLRRSPTYRRRRRRPTSAWSSGIGSAALPLPAPASSSSSSSSSPSLCQRPPWPPPLRRPTGFPRAKPGPLRSFGPIP</sequence>
<accession>A0A8T0W9Z6</accession>